<dbReference type="InterPro" id="IPR036513">
    <property type="entry name" value="STAS_dom_sf"/>
</dbReference>
<dbReference type="PANTHER" id="PTHR35526">
    <property type="entry name" value="ANTI-SIGMA-F FACTOR RSBW-RELATED"/>
    <property type="match status" value="1"/>
</dbReference>
<dbReference type="CDD" id="cd16936">
    <property type="entry name" value="HATPase_RsbW-like"/>
    <property type="match status" value="1"/>
</dbReference>
<evidence type="ECO:0000313" key="3">
    <source>
        <dbReference type="EMBL" id="MCR6490559.1"/>
    </source>
</evidence>
<organism evidence="3 4">
    <name type="scientific">Amycolatopsis iheyensis</name>
    <dbReference type="NCBI Taxonomy" id="2945988"/>
    <lineage>
        <taxon>Bacteria</taxon>
        <taxon>Bacillati</taxon>
        <taxon>Actinomycetota</taxon>
        <taxon>Actinomycetes</taxon>
        <taxon>Pseudonocardiales</taxon>
        <taxon>Pseudonocardiaceae</taxon>
        <taxon>Amycolatopsis</taxon>
    </lineage>
</organism>
<sequence length="247" mass="26570">MASGDRLVVTPQQGDRVTTATVTGVLDVATYPVLRDGLLKIAADAPHGLIADIEGLTIADDTLTSVFALVAMRVTDWPGIPFAIVVARQDTRALPAARSVDNFVSVQHDFAAAKAGLARPPRRRVTQLLARSAHVSALARMFVGRICAEWSLAHLANDAQMVVTELVDNAMQHTAADPWLRLELRQGRLTIAVSDDDPRPAVLRERLDALEPGLGLRLVAEIAKVWGCSPAWSGGKVVWAVLPGRTR</sequence>
<reference evidence="3" key="1">
    <citation type="submission" date="2022-06" db="EMBL/GenBank/DDBJ databases">
        <title>Amycolatopsis iheyaensis sp. nov., a new species of the genus Amycolatopsis isolated from soil in Iheya island, Japan.</title>
        <authorList>
            <person name="Ngamcharungchit C."/>
            <person name="Kanto H."/>
            <person name="Take A."/>
            <person name="Intra B."/>
            <person name="Matsumoto A."/>
            <person name="Panbangred W."/>
            <person name="Inahashi Y."/>
        </authorList>
    </citation>
    <scope>NUCLEOTIDE SEQUENCE</scope>
    <source>
        <strain evidence="3">OK19-0408</strain>
    </source>
</reference>
<dbReference type="InterPro" id="IPR036890">
    <property type="entry name" value="HATPase_C_sf"/>
</dbReference>
<protein>
    <submittedName>
        <fullName evidence="3">ATP-binding protein</fullName>
    </submittedName>
</protein>
<evidence type="ECO:0000256" key="1">
    <source>
        <dbReference type="ARBA" id="ARBA00022527"/>
    </source>
</evidence>
<dbReference type="InterPro" id="IPR003594">
    <property type="entry name" value="HATPase_dom"/>
</dbReference>
<dbReference type="Gene3D" id="3.30.750.24">
    <property type="entry name" value="STAS domain"/>
    <property type="match status" value="1"/>
</dbReference>
<comment type="caution">
    <text evidence="3">The sequence shown here is derived from an EMBL/GenBank/DDBJ whole genome shotgun (WGS) entry which is preliminary data.</text>
</comment>
<accession>A0A9X2NKV5</accession>
<dbReference type="PANTHER" id="PTHR35526:SF3">
    <property type="entry name" value="ANTI-SIGMA-F FACTOR RSBW"/>
    <property type="match status" value="1"/>
</dbReference>
<dbReference type="InterPro" id="IPR050267">
    <property type="entry name" value="Anti-sigma-factor_SerPK"/>
</dbReference>
<feature type="domain" description="Histidine kinase/HSP90-like ATPase" evidence="2">
    <location>
        <begin position="157"/>
        <end position="243"/>
    </location>
</feature>
<dbReference type="SUPFAM" id="SSF55874">
    <property type="entry name" value="ATPase domain of HSP90 chaperone/DNA topoisomerase II/histidine kinase"/>
    <property type="match status" value="1"/>
</dbReference>
<evidence type="ECO:0000259" key="2">
    <source>
        <dbReference type="Pfam" id="PF02518"/>
    </source>
</evidence>
<keyword evidence="1" id="KW-0418">Kinase</keyword>
<gene>
    <name evidence="3" type="ORF">M8542_47935</name>
</gene>
<keyword evidence="1" id="KW-0723">Serine/threonine-protein kinase</keyword>
<evidence type="ECO:0000313" key="4">
    <source>
        <dbReference type="Proteomes" id="UP001144096"/>
    </source>
</evidence>
<keyword evidence="3" id="KW-0067">ATP-binding</keyword>
<dbReference type="Pfam" id="PF02518">
    <property type="entry name" value="HATPase_c"/>
    <property type="match status" value="1"/>
</dbReference>
<dbReference type="Gene3D" id="3.30.565.10">
    <property type="entry name" value="Histidine kinase-like ATPase, C-terminal domain"/>
    <property type="match status" value="1"/>
</dbReference>
<dbReference type="AlphaFoldDB" id="A0A9X2NKV5"/>
<dbReference type="GO" id="GO:0005524">
    <property type="term" value="F:ATP binding"/>
    <property type="evidence" value="ECO:0007669"/>
    <property type="project" value="UniProtKB-KW"/>
</dbReference>
<dbReference type="GO" id="GO:0004674">
    <property type="term" value="F:protein serine/threonine kinase activity"/>
    <property type="evidence" value="ECO:0007669"/>
    <property type="project" value="UniProtKB-KW"/>
</dbReference>
<dbReference type="Proteomes" id="UP001144096">
    <property type="component" value="Unassembled WGS sequence"/>
</dbReference>
<proteinExistence type="predicted"/>
<dbReference type="EMBL" id="JAMXQV010000048">
    <property type="protein sequence ID" value="MCR6490559.1"/>
    <property type="molecule type" value="Genomic_DNA"/>
</dbReference>
<keyword evidence="1" id="KW-0808">Transferase</keyword>
<keyword evidence="4" id="KW-1185">Reference proteome</keyword>
<keyword evidence="3" id="KW-0547">Nucleotide-binding</keyword>
<name>A0A9X2NKV5_9PSEU</name>
<dbReference type="RefSeq" id="WP_257927126.1">
    <property type="nucleotide sequence ID" value="NZ_JAMXQV010000048.1"/>
</dbReference>